<name>A0AAX2ZCY5_9FIRM</name>
<dbReference type="KEGG" id="tem:JW646_16535"/>
<evidence type="ECO:0000313" key="1">
    <source>
        <dbReference type="EMBL" id="UEL47218.1"/>
    </source>
</evidence>
<dbReference type="AlphaFoldDB" id="A0AAX2ZCY5"/>
<evidence type="ECO:0000313" key="2">
    <source>
        <dbReference type="Proteomes" id="UP001198983"/>
    </source>
</evidence>
<dbReference type="RefSeq" id="WP_228415703.1">
    <property type="nucleotide sequence ID" value="NZ_CP081135.1"/>
</dbReference>
<dbReference type="EMBL" id="CP081135">
    <property type="protein sequence ID" value="UEL47218.1"/>
    <property type="molecule type" value="Genomic_DNA"/>
</dbReference>
<accession>A0AAX2ZCY5</accession>
<organism evidence="1 2">
    <name type="scientific">Terrisporobacter hibernicus</name>
    <dbReference type="NCBI Taxonomy" id="2813371"/>
    <lineage>
        <taxon>Bacteria</taxon>
        <taxon>Bacillati</taxon>
        <taxon>Bacillota</taxon>
        <taxon>Clostridia</taxon>
        <taxon>Peptostreptococcales</taxon>
        <taxon>Peptostreptococcaceae</taxon>
        <taxon>Terrisporobacter</taxon>
    </lineage>
</organism>
<evidence type="ECO:0008006" key="3">
    <source>
        <dbReference type="Google" id="ProtNLM"/>
    </source>
</evidence>
<reference evidence="1 2" key="1">
    <citation type="journal article" date="2023" name="Int. J. Syst. Evol. Microbiol.">
        <title>Terrisporobacter hibernicus sp. nov., isolated from bovine faeces in Northern Ireland.</title>
        <authorList>
            <person name="Mitchell M."/>
            <person name="Nguyen S.V."/>
            <person name="Connor M."/>
            <person name="Fairley D.J."/>
            <person name="Donoghue O."/>
            <person name="Marshall H."/>
            <person name="Koolman L."/>
            <person name="McMullan G."/>
            <person name="Schaffer K.E."/>
            <person name="McGrath J.W."/>
            <person name="Fanning S."/>
        </authorList>
    </citation>
    <scope>NUCLEOTIDE SEQUENCE [LARGE SCALE GENOMIC DNA]</scope>
    <source>
        <strain evidence="1 2">MCA3</strain>
    </source>
</reference>
<protein>
    <recommendedName>
        <fullName evidence="3">Restriction endonuclease</fullName>
    </recommendedName>
</protein>
<proteinExistence type="predicted"/>
<dbReference type="Proteomes" id="UP001198983">
    <property type="component" value="Chromosome"/>
</dbReference>
<keyword evidence="2" id="KW-1185">Reference proteome</keyword>
<gene>
    <name evidence="1" type="ORF">JW646_16535</name>
</gene>
<sequence length="214" mass="24523">MNLEGSLKERCREVISFAWDVFSKKVGNDLININKEASMQLQYAHILQQLLPIIIVNKEEMLKLELETTISDGTNNREVDLLLYGESKTESFKIAIELKCYRKIASSGGKRGATDIFMKSVYEDLCLLEKYCENNQANIGISLIMNDNENFINPKNKVAKCWKYDISDGHKIRGGVKLNTPIGGKDVNIELKKDYDFNWKKVNTMWFVEVEGKV</sequence>